<feature type="compositionally biased region" description="Basic residues" evidence="1">
    <location>
        <begin position="220"/>
        <end position="229"/>
    </location>
</feature>
<organism evidence="2">
    <name type="scientific">uncultured Chloroflexota bacterium</name>
    <dbReference type="NCBI Taxonomy" id="166587"/>
    <lineage>
        <taxon>Bacteria</taxon>
        <taxon>Bacillati</taxon>
        <taxon>Chloroflexota</taxon>
        <taxon>environmental samples</taxon>
    </lineage>
</organism>
<accession>A0A6J4J4R3</accession>
<evidence type="ECO:0000313" key="2">
    <source>
        <dbReference type="EMBL" id="CAA9268251.1"/>
    </source>
</evidence>
<feature type="compositionally biased region" description="Basic residues" evidence="1">
    <location>
        <begin position="164"/>
        <end position="179"/>
    </location>
</feature>
<sequence>ARHRRARGAVGRHPVQVGDDRRGDERAHDIGRAHRVVGHRLPRVASPLRLLLCHHLHLGQRQGAVRRAAVHLRHRRHQHHCAGPGGPRRGRRRTVCRGVRAPVDQDAGVVHHRDARRHPQHHLRPVGLLHPHADHALHHRAGAQVGARPYPGHWWAVPGHAHRQGPVHRRRHSGHHGPAYHHGGFARDHPGGASCPARGHAGAGRHAVGDHQQRGAAVRTLRHRGRRHPGPGTRAGRDHGGDDGHRQLVARHHRIGAHPWLHHGQRHRQPVHRGGHAHLLRGRGGGSARAAARLGRRQCHRPPVDLADPGRIWYSLVGGRPCL</sequence>
<feature type="non-terminal residue" evidence="2">
    <location>
        <position position="323"/>
    </location>
</feature>
<name>A0A6J4J4R3_9CHLR</name>
<dbReference type="AlphaFoldDB" id="A0A6J4J4R3"/>
<feature type="region of interest" description="Disordered" evidence="1">
    <location>
        <begin position="1"/>
        <end position="25"/>
    </location>
</feature>
<evidence type="ECO:0000256" key="1">
    <source>
        <dbReference type="SAM" id="MobiDB-lite"/>
    </source>
</evidence>
<feature type="region of interest" description="Disordered" evidence="1">
    <location>
        <begin position="164"/>
        <end position="245"/>
    </location>
</feature>
<feature type="compositionally biased region" description="Basic and acidic residues" evidence="1">
    <location>
        <begin position="235"/>
        <end position="245"/>
    </location>
</feature>
<gene>
    <name evidence="2" type="ORF">AVDCRST_MAG77-3780</name>
</gene>
<dbReference type="EMBL" id="CADCTC010000170">
    <property type="protein sequence ID" value="CAA9268251.1"/>
    <property type="molecule type" value="Genomic_DNA"/>
</dbReference>
<proteinExistence type="predicted"/>
<reference evidence="2" key="1">
    <citation type="submission" date="2020-02" db="EMBL/GenBank/DDBJ databases">
        <authorList>
            <person name="Meier V. D."/>
        </authorList>
    </citation>
    <scope>NUCLEOTIDE SEQUENCE</scope>
    <source>
        <strain evidence="2">AVDCRST_MAG77</strain>
    </source>
</reference>
<feature type="non-terminal residue" evidence="2">
    <location>
        <position position="1"/>
    </location>
</feature>
<feature type="compositionally biased region" description="Low complexity" evidence="1">
    <location>
        <begin position="197"/>
        <end position="206"/>
    </location>
</feature>
<protein>
    <submittedName>
        <fullName evidence="2">Phosphate transport system permease protein PstC</fullName>
    </submittedName>
</protein>